<sequence>MSSGRSALAIGLLVLSVIGCSGNDPGDSGNTLEPPTTGVPTGEPSFEPTEPETPQPPQQKPSIMIANAPIGGNVDADGVYQCAEVNWLGKNPIPAGVSIRTGAAHLEPGGVFELDQSGCRPDNRPCTGVDWQEENFKPCYVGVRQVATGHADEPTTLILQATAICPTQAECNNLIGDQKGSQITFIPNGPPTSPPTSGGGFPSALLTADG</sequence>
<evidence type="ECO:0000313" key="3">
    <source>
        <dbReference type="Proteomes" id="UP000295388"/>
    </source>
</evidence>
<feature type="region of interest" description="Disordered" evidence="1">
    <location>
        <begin position="23"/>
        <end position="62"/>
    </location>
</feature>
<organism evidence="2 3">
    <name type="scientific">Kribbella caucasensis</name>
    <dbReference type="NCBI Taxonomy" id="2512215"/>
    <lineage>
        <taxon>Bacteria</taxon>
        <taxon>Bacillati</taxon>
        <taxon>Actinomycetota</taxon>
        <taxon>Actinomycetes</taxon>
        <taxon>Propionibacteriales</taxon>
        <taxon>Kribbellaceae</taxon>
        <taxon>Kribbella</taxon>
    </lineage>
</organism>
<feature type="region of interest" description="Disordered" evidence="1">
    <location>
        <begin position="187"/>
        <end position="210"/>
    </location>
</feature>
<dbReference type="RefSeq" id="WP_133803251.1">
    <property type="nucleotide sequence ID" value="NZ_SNWQ01000015.1"/>
</dbReference>
<proteinExistence type="predicted"/>
<dbReference type="Proteomes" id="UP000295388">
    <property type="component" value="Unassembled WGS sequence"/>
</dbReference>
<gene>
    <name evidence="2" type="ORF">EV643_115212</name>
</gene>
<keyword evidence="3" id="KW-1185">Reference proteome</keyword>
<dbReference type="EMBL" id="SNWQ01000015">
    <property type="protein sequence ID" value="TDO44710.1"/>
    <property type="molecule type" value="Genomic_DNA"/>
</dbReference>
<reference evidence="2 3" key="1">
    <citation type="submission" date="2019-03" db="EMBL/GenBank/DDBJ databases">
        <title>Genomic Encyclopedia of Type Strains, Phase III (KMG-III): the genomes of soil and plant-associated and newly described type strains.</title>
        <authorList>
            <person name="Whitman W."/>
        </authorList>
    </citation>
    <scope>NUCLEOTIDE SEQUENCE [LARGE SCALE GENOMIC DNA]</scope>
    <source>
        <strain evidence="2 3">VKM Ac-2527</strain>
    </source>
</reference>
<comment type="caution">
    <text evidence="2">The sequence shown here is derived from an EMBL/GenBank/DDBJ whole genome shotgun (WGS) entry which is preliminary data.</text>
</comment>
<evidence type="ECO:0000313" key="2">
    <source>
        <dbReference type="EMBL" id="TDO44710.1"/>
    </source>
</evidence>
<name>A0A4R6K6Z2_9ACTN</name>
<dbReference type="OrthoDB" id="3830508at2"/>
<protein>
    <submittedName>
        <fullName evidence="2">Uncharacterized protein</fullName>
    </submittedName>
</protein>
<evidence type="ECO:0000256" key="1">
    <source>
        <dbReference type="SAM" id="MobiDB-lite"/>
    </source>
</evidence>
<dbReference type="AlphaFoldDB" id="A0A4R6K6Z2"/>
<dbReference type="PROSITE" id="PS51257">
    <property type="entry name" value="PROKAR_LIPOPROTEIN"/>
    <property type="match status" value="1"/>
</dbReference>
<feature type="compositionally biased region" description="Low complexity" evidence="1">
    <location>
        <begin position="31"/>
        <end position="48"/>
    </location>
</feature>
<accession>A0A4R6K6Z2</accession>